<keyword evidence="3" id="KW-1185">Reference proteome</keyword>
<dbReference type="OrthoDB" id="1450779at2"/>
<gene>
    <name evidence="2" type="ORF">EG849_10875</name>
</gene>
<dbReference type="Proteomes" id="UP000271937">
    <property type="component" value="Unassembled WGS sequence"/>
</dbReference>
<dbReference type="SUPFAM" id="SSF141571">
    <property type="entry name" value="Pentapeptide repeat-like"/>
    <property type="match status" value="1"/>
</dbReference>
<dbReference type="AlphaFoldDB" id="A0A3P3W4X5"/>
<protein>
    <submittedName>
        <fullName evidence="2">Pentapeptide repeat-containing protein</fullName>
    </submittedName>
</protein>
<comment type="caution">
    <text evidence="2">The sequence shown here is derived from an EMBL/GenBank/DDBJ whole genome shotgun (WGS) entry which is preliminary data.</text>
</comment>
<keyword evidence="1" id="KW-0472">Membrane</keyword>
<accession>A0A3P3W4X5</accession>
<organism evidence="2 3">
    <name type="scientific">Flavobacterium macacae</name>
    <dbReference type="NCBI Taxonomy" id="2488993"/>
    <lineage>
        <taxon>Bacteria</taxon>
        <taxon>Pseudomonadati</taxon>
        <taxon>Bacteroidota</taxon>
        <taxon>Flavobacteriia</taxon>
        <taxon>Flavobacteriales</taxon>
        <taxon>Flavobacteriaceae</taxon>
        <taxon>Flavobacterium</taxon>
    </lineage>
</organism>
<proteinExistence type="predicted"/>
<dbReference type="EMBL" id="RQVR01000012">
    <property type="protein sequence ID" value="RRJ90155.1"/>
    <property type="molecule type" value="Genomic_DNA"/>
</dbReference>
<dbReference type="Pfam" id="PF00805">
    <property type="entry name" value="Pentapeptide"/>
    <property type="match status" value="1"/>
</dbReference>
<dbReference type="InterPro" id="IPR001646">
    <property type="entry name" value="5peptide_repeat"/>
</dbReference>
<sequence length="289" mass="33210">MKPMNIKRIILKPLYFSVFILLFLFLISQHWEIQIGFENLAKYLYPNEANRNAELFKILLTVIGGIGVFYSLYLAYKRAKATDKGIELQAQAINKQSEQLELSRKGQVNDRFKNAIEHLGNDKQPIILGGVVELHQIANEEKEKYAAVVFNILTSYLRSVLKVDIPRDDNFSSTVPQTIIDFLFRGANSHIYKGLKANLAHCNFLSLDINESNFDYADFGFSLLPRNIVDVSFEKAKFGRANFTVTNIINSKFNYSEFHDTIFNQTEIKNSDFFGAKLSSQLFINTRFF</sequence>
<feature type="transmembrane region" description="Helical" evidence="1">
    <location>
        <begin position="56"/>
        <end position="76"/>
    </location>
</feature>
<keyword evidence="1" id="KW-0812">Transmembrane</keyword>
<evidence type="ECO:0000256" key="1">
    <source>
        <dbReference type="SAM" id="Phobius"/>
    </source>
</evidence>
<dbReference type="Gene3D" id="2.160.20.80">
    <property type="entry name" value="E3 ubiquitin-protein ligase SopA"/>
    <property type="match status" value="1"/>
</dbReference>
<name>A0A3P3W4X5_9FLAO</name>
<evidence type="ECO:0000313" key="3">
    <source>
        <dbReference type="Proteomes" id="UP000271937"/>
    </source>
</evidence>
<keyword evidence="1" id="KW-1133">Transmembrane helix</keyword>
<evidence type="ECO:0000313" key="2">
    <source>
        <dbReference type="EMBL" id="RRJ90155.1"/>
    </source>
</evidence>
<reference evidence="2 3" key="1">
    <citation type="submission" date="2018-11" db="EMBL/GenBank/DDBJ databases">
        <title>Flavobacterium sp. nov., YIM 102600 draft genome.</title>
        <authorList>
            <person name="Li G."/>
            <person name="Jiang Y."/>
        </authorList>
    </citation>
    <scope>NUCLEOTIDE SEQUENCE [LARGE SCALE GENOMIC DNA]</scope>
    <source>
        <strain evidence="2 3">YIM 102600</strain>
    </source>
</reference>